<dbReference type="Proteomes" id="UP000314294">
    <property type="component" value="Unassembled WGS sequence"/>
</dbReference>
<evidence type="ECO:0000313" key="2">
    <source>
        <dbReference type="EMBL" id="TNN76929.1"/>
    </source>
</evidence>
<organism evidence="2 3">
    <name type="scientific">Liparis tanakae</name>
    <name type="common">Tanaka's snailfish</name>
    <dbReference type="NCBI Taxonomy" id="230148"/>
    <lineage>
        <taxon>Eukaryota</taxon>
        <taxon>Metazoa</taxon>
        <taxon>Chordata</taxon>
        <taxon>Craniata</taxon>
        <taxon>Vertebrata</taxon>
        <taxon>Euteleostomi</taxon>
        <taxon>Actinopterygii</taxon>
        <taxon>Neopterygii</taxon>
        <taxon>Teleostei</taxon>
        <taxon>Neoteleostei</taxon>
        <taxon>Acanthomorphata</taxon>
        <taxon>Eupercaria</taxon>
        <taxon>Perciformes</taxon>
        <taxon>Cottioidei</taxon>
        <taxon>Cottales</taxon>
        <taxon>Liparidae</taxon>
        <taxon>Liparis</taxon>
    </lineage>
</organism>
<dbReference type="EMBL" id="SRLO01000088">
    <property type="protein sequence ID" value="TNN76929.1"/>
    <property type="molecule type" value="Genomic_DNA"/>
</dbReference>
<comment type="caution">
    <text evidence="2">The sequence shown here is derived from an EMBL/GenBank/DDBJ whole genome shotgun (WGS) entry which is preliminary data.</text>
</comment>
<name>A0A4Z2IFV1_9TELE</name>
<reference evidence="2 3" key="1">
    <citation type="submission" date="2019-03" db="EMBL/GenBank/DDBJ databases">
        <title>First draft genome of Liparis tanakae, snailfish: a comprehensive survey of snailfish specific genes.</title>
        <authorList>
            <person name="Kim W."/>
            <person name="Song I."/>
            <person name="Jeong J.-H."/>
            <person name="Kim D."/>
            <person name="Kim S."/>
            <person name="Ryu S."/>
            <person name="Song J.Y."/>
            <person name="Lee S.K."/>
        </authorList>
    </citation>
    <scope>NUCLEOTIDE SEQUENCE [LARGE SCALE GENOMIC DNA]</scope>
    <source>
        <tissue evidence="2">Muscle</tissue>
    </source>
</reference>
<feature type="region of interest" description="Disordered" evidence="1">
    <location>
        <begin position="81"/>
        <end position="112"/>
    </location>
</feature>
<gene>
    <name evidence="2" type="ORF">EYF80_012775</name>
</gene>
<feature type="compositionally biased region" description="Basic and acidic residues" evidence="1">
    <location>
        <begin position="81"/>
        <end position="92"/>
    </location>
</feature>
<accession>A0A4Z2IFV1</accession>
<evidence type="ECO:0000313" key="3">
    <source>
        <dbReference type="Proteomes" id="UP000314294"/>
    </source>
</evidence>
<protein>
    <submittedName>
        <fullName evidence="2">Uncharacterized protein</fullName>
    </submittedName>
</protein>
<evidence type="ECO:0000256" key="1">
    <source>
        <dbReference type="SAM" id="MobiDB-lite"/>
    </source>
</evidence>
<dbReference type="AlphaFoldDB" id="A0A4Z2IFV1"/>
<proteinExistence type="predicted"/>
<sequence length="112" mass="12180">MTMSGLQSNRLANYLPYQNSITFEAATVRFTSRARSVLGHLGLFSCDPAGCQNAECRFGCSIPAPHFRIALASAHHRRFINKDGRQRQDGRVNDATAVSSPPGGVMEADIRG</sequence>
<keyword evidence="3" id="KW-1185">Reference proteome</keyword>